<evidence type="ECO:0000313" key="2">
    <source>
        <dbReference type="Proteomes" id="UP000245391"/>
    </source>
</evidence>
<evidence type="ECO:0000313" key="1">
    <source>
        <dbReference type="EMBL" id="PWS32132.1"/>
    </source>
</evidence>
<dbReference type="EMBL" id="QGNY01000003">
    <property type="protein sequence ID" value="PWS32132.1"/>
    <property type="molecule type" value="Genomic_DNA"/>
</dbReference>
<reference evidence="2" key="1">
    <citation type="submission" date="2018-05" db="EMBL/GenBank/DDBJ databases">
        <title>Pedobacter paludis sp. nov., isolated from wetland soil.</title>
        <authorList>
            <person name="Zhang Y."/>
        </authorList>
    </citation>
    <scope>NUCLEOTIDE SEQUENCE [LARGE SCALE GENOMIC DNA]</scope>
    <source>
        <strain evidence="2">R-8</strain>
    </source>
</reference>
<gene>
    <name evidence="1" type="ORF">DF947_10180</name>
</gene>
<dbReference type="RefSeq" id="WP_109929581.1">
    <property type="nucleotide sequence ID" value="NZ_QGNY01000003.1"/>
</dbReference>
<accession>A0A317F082</accession>
<sequence length="276" mass="32347">MKIDENKTEILKAFDIYRNIVFATDTDLSFWKSFLDTSINSYKINNPNQVGLYEAGFYVYEYNSKYNGLLKGHQKSRSIETSNLETYKNDFISWISNLAILKIYNALENFILQAIHIRYFPENKHAVGSKKAIDKLNNEIKTYLLDNNLSIDTKNNRHIIQFLKNKSSNVTIFLEHRMNIDITTNWENFFELISILRNVVAHQGTIVSLDTQNEIKSKAKDIFQRHFSINQDEIGLWHLQPNNQQYAGFISYFNSLSLHIVQCMFDENDLKFLGMN</sequence>
<dbReference type="Proteomes" id="UP000245391">
    <property type="component" value="Unassembled WGS sequence"/>
</dbReference>
<dbReference type="OrthoDB" id="758637at2"/>
<name>A0A317F082_9SPHI</name>
<protein>
    <submittedName>
        <fullName evidence="1">Uncharacterized protein</fullName>
    </submittedName>
</protein>
<comment type="caution">
    <text evidence="1">The sequence shown here is derived from an EMBL/GenBank/DDBJ whole genome shotgun (WGS) entry which is preliminary data.</text>
</comment>
<dbReference type="AlphaFoldDB" id="A0A317F082"/>
<organism evidence="1 2">
    <name type="scientific">Pedobacter paludis</name>
    <dbReference type="NCBI Taxonomy" id="2203212"/>
    <lineage>
        <taxon>Bacteria</taxon>
        <taxon>Pseudomonadati</taxon>
        <taxon>Bacteroidota</taxon>
        <taxon>Sphingobacteriia</taxon>
        <taxon>Sphingobacteriales</taxon>
        <taxon>Sphingobacteriaceae</taxon>
        <taxon>Pedobacter</taxon>
    </lineage>
</organism>
<keyword evidence="2" id="KW-1185">Reference proteome</keyword>
<proteinExistence type="predicted"/>